<proteinExistence type="predicted"/>
<accession>A0A8J5R1J1</accession>
<reference evidence="1" key="2">
    <citation type="submission" date="2021-02" db="EMBL/GenBank/DDBJ databases">
        <authorList>
            <person name="Kimball J.A."/>
            <person name="Haas M.W."/>
            <person name="Macchietto M."/>
            <person name="Kono T."/>
            <person name="Duquette J."/>
            <person name="Shao M."/>
        </authorList>
    </citation>
    <scope>NUCLEOTIDE SEQUENCE</scope>
    <source>
        <tissue evidence="1">Fresh leaf tissue</tissue>
    </source>
</reference>
<sequence>MTLTLSIAGRSRILFDALIKLHTLAASVQLAAVHARCVQHCPQDRCPLLKGLHGTTARQDLPPPAAHHHALLPPRLALDDVTFTIDIFVASGSNTLSFTVATRDADAKTSRFQFEVDLSGRNMAVGQVNYWSIRWMAV</sequence>
<protein>
    <submittedName>
        <fullName evidence="1">Uncharacterized protein</fullName>
    </submittedName>
</protein>
<comment type="caution">
    <text evidence="1">The sequence shown here is derived from an EMBL/GenBank/DDBJ whole genome shotgun (WGS) entry which is preliminary data.</text>
</comment>
<keyword evidence="2" id="KW-1185">Reference proteome</keyword>
<reference evidence="1" key="1">
    <citation type="journal article" date="2021" name="bioRxiv">
        <title>Whole Genome Assembly and Annotation of Northern Wild Rice, Zizania palustris L., Supports a Whole Genome Duplication in the Zizania Genus.</title>
        <authorList>
            <person name="Haas M."/>
            <person name="Kono T."/>
            <person name="Macchietto M."/>
            <person name="Millas R."/>
            <person name="McGilp L."/>
            <person name="Shao M."/>
            <person name="Duquette J."/>
            <person name="Hirsch C.N."/>
            <person name="Kimball J."/>
        </authorList>
    </citation>
    <scope>NUCLEOTIDE SEQUENCE</scope>
    <source>
        <tissue evidence="1">Fresh leaf tissue</tissue>
    </source>
</reference>
<dbReference type="Proteomes" id="UP000729402">
    <property type="component" value="Unassembled WGS sequence"/>
</dbReference>
<evidence type="ECO:0000313" key="1">
    <source>
        <dbReference type="EMBL" id="KAG8048845.1"/>
    </source>
</evidence>
<organism evidence="1 2">
    <name type="scientific">Zizania palustris</name>
    <name type="common">Northern wild rice</name>
    <dbReference type="NCBI Taxonomy" id="103762"/>
    <lineage>
        <taxon>Eukaryota</taxon>
        <taxon>Viridiplantae</taxon>
        <taxon>Streptophyta</taxon>
        <taxon>Embryophyta</taxon>
        <taxon>Tracheophyta</taxon>
        <taxon>Spermatophyta</taxon>
        <taxon>Magnoliopsida</taxon>
        <taxon>Liliopsida</taxon>
        <taxon>Poales</taxon>
        <taxon>Poaceae</taxon>
        <taxon>BOP clade</taxon>
        <taxon>Oryzoideae</taxon>
        <taxon>Oryzeae</taxon>
        <taxon>Zizaniinae</taxon>
        <taxon>Zizania</taxon>
    </lineage>
</organism>
<gene>
    <name evidence="1" type="ORF">GUJ93_ZPchr0009g1349</name>
</gene>
<name>A0A8J5R1J1_ZIZPA</name>
<evidence type="ECO:0000313" key="2">
    <source>
        <dbReference type="Proteomes" id="UP000729402"/>
    </source>
</evidence>
<dbReference type="OrthoDB" id="1905685at2759"/>
<dbReference type="EMBL" id="JAAALK010000289">
    <property type="protein sequence ID" value="KAG8048845.1"/>
    <property type="molecule type" value="Genomic_DNA"/>
</dbReference>
<dbReference type="AlphaFoldDB" id="A0A8J5R1J1"/>